<protein>
    <recommendedName>
        <fullName evidence="3">Small-subunit processome Utp12 domain-containing protein</fullName>
    </recommendedName>
</protein>
<gene>
    <name evidence="1" type="ORF">SteCoe_34704</name>
</gene>
<accession>A0A1R2AU29</accession>
<dbReference type="Proteomes" id="UP000187209">
    <property type="component" value="Unassembled WGS sequence"/>
</dbReference>
<reference evidence="1 2" key="1">
    <citation type="submission" date="2016-11" db="EMBL/GenBank/DDBJ databases">
        <title>The macronuclear genome of Stentor coeruleus: a giant cell with tiny introns.</title>
        <authorList>
            <person name="Slabodnick M."/>
            <person name="Ruby J.G."/>
            <person name="Reiff S.B."/>
            <person name="Swart E.C."/>
            <person name="Gosai S."/>
            <person name="Prabakaran S."/>
            <person name="Witkowska E."/>
            <person name="Larue G.E."/>
            <person name="Fisher S."/>
            <person name="Freeman R.M."/>
            <person name="Gunawardena J."/>
            <person name="Chu W."/>
            <person name="Stover N.A."/>
            <person name="Gregory B.D."/>
            <person name="Nowacki M."/>
            <person name="Derisi J."/>
            <person name="Roy S.W."/>
            <person name="Marshall W.F."/>
            <person name="Sood P."/>
        </authorList>
    </citation>
    <scope>NUCLEOTIDE SEQUENCE [LARGE SCALE GENOMIC DNA]</scope>
    <source>
        <strain evidence="1">WM001</strain>
    </source>
</reference>
<keyword evidence="2" id="KW-1185">Reference proteome</keyword>
<dbReference type="AlphaFoldDB" id="A0A1R2AU29"/>
<name>A0A1R2AU29_9CILI</name>
<organism evidence="1 2">
    <name type="scientific">Stentor coeruleus</name>
    <dbReference type="NCBI Taxonomy" id="5963"/>
    <lineage>
        <taxon>Eukaryota</taxon>
        <taxon>Sar</taxon>
        <taxon>Alveolata</taxon>
        <taxon>Ciliophora</taxon>
        <taxon>Postciliodesmatophora</taxon>
        <taxon>Heterotrichea</taxon>
        <taxon>Heterotrichida</taxon>
        <taxon>Stentoridae</taxon>
        <taxon>Stentor</taxon>
    </lineage>
</organism>
<proteinExistence type="predicted"/>
<dbReference type="EMBL" id="MPUH01001405">
    <property type="protein sequence ID" value="OMJ67982.1"/>
    <property type="molecule type" value="Genomic_DNA"/>
</dbReference>
<evidence type="ECO:0008006" key="3">
    <source>
        <dbReference type="Google" id="ProtNLM"/>
    </source>
</evidence>
<dbReference type="OrthoDB" id="10482737at2759"/>
<comment type="caution">
    <text evidence="1">The sequence shown here is derived from an EMBL/GenBank/DDBJ whole genome shotgun (WGS) entry which is preliminary data.</text>
</comment>
<evidence type="ECO:0000313" key="2">
    <source>
        <dbReference type="Proteomes" id="UP000187209"/>
    </source>
</evidence>
<evidence type="ECO:0000313" key="1">
    <source>
        <dbReference type="EMBL" id="OMJ67982.1"/>
    </source>
</evidence>
<sequence length="152" mass="17316">MAASIQDGRLQNHKPSVLQRTEESSSLLIQALETNDANLLDWCIENTSPPKELSSLHLSHLLHFLASRFWVYSTFSSLNWIHSLLASNIQKMHHAEEFRPVLEDLSSKLKAKTQGFKQLARLKDTLHLITDQNQEKSFTIISEAHVTVNEEA</sequence>